<gene>
    <name evidence="2" type="ORF">B0J11DRAFT_614649</name>
</gene>
<dbReference type="Pfam" id="PF06985">
    <property type="entry name" value="HET"/>
    <property type="match status" value="1"/>
</dbReference>
<dbReference type="OrthoDB" id="2157530at2759"/>
<organism evidence="2 3">
    <name type="scientific">Dendryphion nanum</name>
    <dbReference type="NCBI Taxonomy" id="256645"/>
    <lineage>
        <taxon>Eukaryota</taxon>
        <taxon>Fungi</taxon>
        <taxon>Dikarya</taxon>
        <taxon>Ascomycota</taxon>
        <taxon>Pezizomycotina</taxon>
        <taxon>Dothideomycetes</taxon>
        <taxon>Pleosporomycetidae</taxon>
        <taxon>Pleosporales</taxon>
        <taxon>Torulaceae</taxon>
        <taxon>Dendryphion</taxon>
    </lineage>
</organism>
<dbReference type="AlphaFoldDB" id="A0A9P9DR91"/>
<sequence length="611" mass="69710">MNNQLAMRPGSYDLPERQVVFPAWTEGVLTQPLAGREQVSDHHPSFRYSAIDANKEFRTLIIEPAHNYLDPLITWMLHQAIWITSNNTTFGSRPIVPYEAISYTWGLDNRTNALSCNNEIIHITENVETMLRHLRSKHKTKVVWVDSICIDQSNEVEKARQVQCMGLIFGHALKVRVWLGSAVKADRIDAVFDFFRKSTIQSVKGAVGQEVGQFFTRPWFSRRWVLQEIALAHDLVFHCGVFKITGDWMISGIAAMRPLVQAGAFHSTLAPSIVLAMENITGLRSQTYEILELMYKVHQSECKDNRDRIYALIGFAQLKGRPGFLSVDYSNPWWDTYISLAVECMIQGKFLSMLISLFAFGSLREQNPSWPSWVPSWNKPRAGHCTLAIGQRGYPRNLPHPRPILYPNGTGLQINGVISGVPRQKFHTVPQHNSPNHFHIAALQSILKLYVADTNDLRLSDLSLVQRFQPLLELLQSHGLSTTGKDIIHPDCSCSINHINPVCRLNTFLKECVFFRTHFDRYQSLVLAPRISGFMNDQMRDGDFVFKQADMFEWLKPKEIALILRPYDEMGREVNRDDWRFSLVSVCWVIPLPLGVDVQPGPVDADTIILM</sequence>
<evidence type="ECO:0000313" key="2">
    <source>
        <dbReference type="EMBL" id="KAH7125235.1"/>
    </source>
</evidence>
<evidence type="ECO:0000259" key="1">
    <source>
        <dbReference type="Pfam" id="PF06985"/>
    </source>
</evidence>
<feature type="domain" description="Heterokaryon incompatibility" evidence="1">
    <location>
        <begin position="98"/>
        <end position="228"/>
    </location>
</feature>
<proteinExistence type="predicted"/>
<dbReference type="InterPro" id="IPR052895">
    <property type="entry name" value="HetReg/Transcr_Mod"/>
</dbReference>
<dbReference type="Proteomes" id="UP000700596">
    <property type="component" value="Unassembled WGS sequence"/>
</dbReference>
<evidence type="ECO:0000313" key="3">
    <source>
        <dbReference type="Proteomes" id="UP000700596"/>
    </source>
</evidence>
<reference evidence="2" key="1">
    <citation type="journal article" date="2021" name="Nat. Commun.">
        <title>Genetic determinants of endophytism in the Arabidopsis root mycobiome.</title>
        <authorList>
            <person name="Mesny F."/>
            <person name="Miyauchi S."/>
            <person name="Thiergart T."/>
            <person name="Pickel B."/>
            <person name="Atanasova L."/>
            <person name="Karlsson M."/>
            <person name="Huettel B."/>
            <person name="Barry K.W."/>
            <person name="Haridas S."/>
            <person name="Chen C."/>
            <person name="Bauer D."/>
            <person name="Andreopoulos W."/>
            <person name="Pangilinan J."/>
            <person name="LaButti K."/>
            <person name="Riley R."/>
            <person name="Lipzen A."/>
            <person name="Clum A."/>
            <person name="Drula E."/>
            <person name="Henrissat B."/>
            <person name="Kohler A."/>
            <person name="Grigoriev I.V."/>
            <person name="Martin F.M."/>
            <person name="Hacquard S."/>
        </authorList>
    </citation>
    <scope>NUCLEOTIDE SEQUENCE</scope>
    <source>
        <strain evidence="2">MPI-CAGE-CH-0243</strain>
    </source>
</reference>
<dbReference type="PANTHER" id="PTHR24148">
    <property type="entry name" value="ANKYRIN REPEAT DOMAIN-CONTAINING PROTEIN 39 HOMOLOG-RELATED"/>
    <property type="match status" value="1"/>
</dbReference>
<dbReference type="EMBL" id="JAGMWT010000007">
    <property type="protein sequence ID" value="KAH7125235.1"/>
    <property type="molecule type" value="Genomic_DNA"/>
</dbReference>
<name>A0A9P9DR91_9PLEO</name>
<dbReference type="InterPro" id="IPR010730">
    <property type="entry name" value="HET"/>
</dbReference>
<protein>
    <submittedName>
        <fullName evidence="2">Heterokaryon incompatibility protein-domain-containing protein</fullName>
    </submittedName>
</protein>
<keyword evidence="3" id="KW-1185">Reference proteome</keyword>
<dbReference type="PANTHER" id="PTHR24148:SF80">
    <property type="entry name" value="HETEROKARYON INCOMPATIBILITY DOMAIN-CONTAINING PROTEIN"/>
    <property type="match status" value="1"/>
</dbReference>
<comment type="caution">
    <text evidence="2">The sequence shown here is derived from an EMBL/GenBank/DDBJ whole genome shotgun (WGS) entry which is preliminary data.</text>
</comment>
<accession>A0A9P9DR91</accession>